<evidence type="ECO:0000256" key="4">
    <source>
        <dbReference type="ARBA" id="ARBA00022989"/>
    </source>
</evidence>
<evidence type="ECO:0000256" key="6">
    <source>
        <dbReference type="RuleBase" id="RU362091"/>
    </source>
</evidence>
<dbReference type="InterPro" id="IPR001734">
    <property type="entry name" value="Na/solute_symporter"/>
</dbReference>
<feature type="transmembrane region" description="Helical" evidence="7">
    <location>
        <begin position="191"/>
        <end position="212"/>
    </location>
</feature>
<evidence type="ECO:0000256" key="1">
    <source>
        <dbReference type="ARBA" id="ARBA00004141"/>
    </source>
</evidence>
<dbReference type="Proteomes" id="UP001164714">
    <property type="component" value="Chromosome"/>
</dbReference>
<proteinExistence type="inferred from homology"/>
<dbReference type="PANTHER" id="PTHR11819">
    <property type="entry name" value="SOLUTE CARRIER FAMILY 5"/>
    <property type="match status" value="1"/>
</dbReference>
<comment type="subcellular location">
    <subcellularLocation>
        <location evidence="1">Membrane</location>
        <topology evidence="1">Multi-pass membrane protein</topology>
    </subcellularLocation>
</comment>
<feature type="transmembrane region" description="Helical" evidence="7">
    <location>
        <begin position="413"/>
        <end position="431"/>
    </location>
</feature>
<keyword evidence="3 7" id="KW-0812">Transmembrane</keyword>
<protein>
    <submittedName>
        <fullName evidence="8">Solute:sodium symporter family transporter</fullName>
    </submittedName>
</protein>
<dbReference type="PROSITE" id="PS50283">
    <property type="entry name" value="NA_SOLUT_SYMP_3"/>
    <property type="match status" value="1"/>
</dbReference>
<evidence type="ECO:0000256" key="7">
    <source>
        <dbReference type="SAM" id="Phobius"/>
    </source>
</evidence>
<dbReference type="EMBL" id="CP114063">
    <property type="protein sequence ID" value="WAT24400.1"/>
    <property type="molecule type" value="Genomic_DNA"/>
</dbReference>
<sequence>MNAFTMISFIVVVALIWVYAWRKSRNVDIGGTEGYFMGGKSLTALPIAGTIIMTNLSTEQIVGQNGQAYEAGMQVMAWEVTSAIAIVAFAVIFLPKYLSHGINSVTDFLEIRYDATTKRIISVLFILQYCLSFLPVVLYSGALVFNKLFKVDEVFNISPLVAVAIVAGIVGIVGVLYLLMGGLSLSANSDTIYGVGLLTLGLAIPILGILYLGDGSFITGLETIGGQTPELLSSIGSIDSQFVPWPTLFTGMLFNNLYFWCTNQMIIQKAFSAKDLGEAQKGSLIVGIFKIVACLFLVIPGVIARNVFGDQFLGLTDQAYPALVELVLPNWLLGIFAAVIFGAILSSFAGALNSVSTLFALDFYKPMINKEASDKQVVRVGKIVTVVVGLISIVVAPLISFAPAGLYQFTQEIYGFYSMPLLAIVLFAFWSKTATARGAKFTIIVHVILYTLSKFMLVDVHYLYVLSGLFVLDCIVLWVASKAKPEGLFDMEAFAVHEGTYVQEWKYTKPLGIAIVVAVIATYVFFSPLGVGG</sequence>
<dbReference type="NCBIfam" id="TIGR00813">
    <property type="entry name" value="sss"/>
    <property type="match status" value="1"/>
</dbReference>
<dbReference type="AlphaFoldDB" id="A0AA47J2M1"/>
<evidence type="ECO:0000256" key="2">
    <source>
        <dbReference type="ARBA" id="ARBA00006434"/>
    </source>
</evidence>
<dbReference type="NCBIfam" id="NF007790">
    <property type="entry name" value="PRK10484.1"/>
    <property type="match status" value="1"/>
</dbReference>
<gene>
    <name evidence="8" type="ORF">OZ415_09205</name>
</gene>
<evidence type="ECO:0000256" key="3">
    <source>
        <dbReference type="ARBA" id="ARBA00022692"/>
    </source>
</evidence>
<dbReference type="InterPro" id="IPR038377">
    <property type="entry name" value="Na/Glc_symporter_sf"/>
</dbReference>
<feature type="transmembrane region" description="Helical" evidence="7">
    <location>
        <begin position="34"/>
        <end position="56"/>
    </location>
</feature>
<evidence type="ECO:0000256" key="5">
    <source>
        <dbReference type="ARBA" id="ARBA00023136"/>
    </source>
</evidence>
<reference evidence="8" key="1">
    <citation type="submission" date="2022-12" db="EMBL/GenBank/DDBJ databases">
        <title>Whole genome sequence analysis of a duck derived balloon bacteium Aerococcus urinaeequi henan2020.</title>
        <authorList>
            <person name="Zhang H."/>
            <person name="Qiao H.X."/>
            <person name="Bian C.Z."/>
            <person name="Shu J.C."/>
        </authorList>
    </citation>
    <scope>NUCLEOTIDE SEQUENCE</scope>
    <source>
        <strain evidence="8">2020-HN-1</strain>
    </source>
</reference>
<feature type="transmembrane region" description="Helical" evidence="7">
    <location>
        <begin position="282"/>
        <end position="303"/>
    </location>
</feature>
<dbReference type="PANTHER" id="PTHR11819:SF195">
    <property type="entry name" value="SODIUM_GLUCOSE COTRANSPORTER 4"/>
    <property type="match status" value="1"/>
</dbReference>
<dbReference type="Pfam" id="PF00474">
    <property type="entry name" value="SSF"/>
    <property type="match status" value="1"/>
</dbReference>
<feature type="transmembrane region" description="Helical" evidence="7">
    <location>
        <begin position="384"/>
        <end position="407"/>
    </location>
</feature>
<dbReference type="GO" id="GO:0005412">
    <property type="term" value="F:D-glucose:sodium symporter activity"/>
    <property type="evidence" value="ECO:0007669"/>
    <property type="project" value="TreeGrafter"/>
</dbReference>
<feature type="transmembrane region" description="Helical" evidence="7">
    <location>
        <begin position="511"/>
        <end position="531"/>
    </location>
</feature>
<organism evidence="8 9">
    <name type="scientific">Aerococcus urinaeequi</name>
    <dbReference type="NCBI Taxonomy" id="51665"/>
    <lineage>
        <taxon>Bacteria</taxon>
        <taxon>Bacillati</taxon>
        <taxon>Bacillota</taxon>
        <taxon>Bacilli</taxon>
        <taxon>Lactobacillales</taxon>
        <taxon>Aerococcaceae</taxon>
        <taxon>Aerococcus</taxon>
    </lineage>
</organism>
<feature type="transmembrane region" description="Helical" evidence="7">
    <location>
        <begin position="331"/>
        <end position="364"/>
    </location>
</feature>
<feature type="transmembrane region" description="Helical" evidence="7">
    <location>
        <begin position="76"/>
        <end position="99"/>
    </location>
</feature>
<comment type="similarity">
    <text evidence="2 6">Belongs to the sodium:solute symporter (SSF) (TC 2.A.21) family.</text>
</comment>
<feature type="transmembrane region" description="Helical" evidence="7">
    <location>
        <begin position="242"/>
        <end position="261"/>
    </location>
</feature>
<evidence type="ECO:0000313" key="8">
    <source>
        <dbReference type="EMBL" id="WAT24400.1"/>
    </source>
</evidence>
<feature type="transmembrane region" description="Helical" evidence="7">
    <location>
        <begin position="120"/>
        <end position="145"/>
    </location>
</feature>
<keyword evidence="4 7" id="KW-1133">Transmembrane helix</keyword>
<feature type="transmembrane region" description="Helical" evidence="7">
    <location>
        <begin position="6"/>
        <end position="22"/>
    </location>
</feature>
<keyword evidence="5 7" id="KW-0472">Membrane</keyword>
<dbReference type="CDD" id="cd10328">
    <property type="entry name" value="SLC5sbd_YidK"/>
    <property type="match status" value="1"/>
</dbReference>
<dbReference type="GO" id="GO:0005886">
    <property type="term" value="C:plasma membrane"/>
    <property type="evidence" value="ECO:0007669"/>
    <property type="project" value="TreeGrafter"/>
</dbReference>
<evidence type="ECO:0000313" key="9">
    <source>
        <dbReference type="Proteomes" id="UP001164714"/>
    </source>
</evidence>
<dbReference type="Gene3D" id="1.20.1730.10">
    <property type="entry name" value="Sodium/glucose cotransporter"/>
    <property type="match status" value="1"/>
</dbReference>
<dbReference type="RefSeq" id="WP_269104890.1">
    <property type="nucleotide sequence ID" value="NZ_CP114063.1"/>
</dbReference>
<feature type="transmembrane region" description="Helical" evidence="7">
    <location>
        <begin position="157"/>
        <end position="179"/>
    </location>
</feature>
<name>A0AA47J2M1_9LACT</name>
<accession>A0AA47J2M1</accession>
<feature type="transmembrane region" description="Helical" evidence="7">
    <location>
        <begin position="438"/>
        <end position="456"/>
    </location>
</feature>